<accession>A0ABU6BJK5</accession>
<organism evidence="2 3">
    <name type="scientific">Geobacillus icigianus</name>
    <dbReference type="NCBI Taxonomy" id="1430331"/>
    <lineage>
        <taxon>Bacteria</taxon>
        <taxon>Bacillati</taxon>
        <taxon>Bacillota</taxon>
        <taxon>Bacilli</taxon>
        <taxon>Bacillales</taxon>
        <taxon>Anoxybacillaceae</taxon>
        <taxon>Geobacillus</taxon>
    </lineage>
</organism>
<dbReference type="EMBL" id="JPYA02000004">
    <property type="protein sequence ID" value="MEB3752196.1"/>
    <property type="molecule type" value="Genomic_DNA"/>
</dbReference>
<reference evidence="2 3" key="1">
    <citation type="journal article" date="2014" name="Genome Announc.">
        <title>Draft Genome Sequence of Geobacillus icigianus Strain G1w1T Isolated from Hot Springs in the Valley of Geysers, Kamchatka (Russian Federation).</title>
        <authorList>
            <person name="Bryanskaya A.V."/>
            <person name="Rozanov A.S."/>
            <person name="Logacheva M.D."/>
            <person name="Kotenko A.V."/>
            <person name="Peltek S.E."/>
        </authorList>
    </citation>
    <scope>NUCLEOTIDE SEQUENCE [LARGE SCALE GENOMIC DNA]</scope>
    <source>
        <strain evidence="2 3">G1w1</strain>
    </source>
</reference>
<keyword evidence="3" id="KW-1185">Reference proteome</keyword>
<gene>
    <name evidence="2" type="ORF">EP10_003068</name>
</gene>
<evidence type="ECO:0000313" key="2">
    <source>
        <dbReference type="EMBL" id="MEB3752196.1"/>
    </source>
</evidence>
<protein>
    <submittedName>
        <fullName evidence="2">Uncharacterized protein</fullName>
    </submittedName>
</protein>
<evidence type="ECO:0000313" key="3">
    <source>
        <dbReference type="Proteomes" id="UP000029267"/>
    </source>
</evidence>
<dbReference type="Proteomes" id="UP000029267">
    <property type="component" value="Unassembled WGS sequence"/>
</dbReference>
<sequence length="32" mass="3792">MFRDLDYRLIIQVSSVIFAVSFIIGFLIGYFF</sequence>
<keyword evidence="1" id="KW-1133">Transmembrane helix</keyword>
<keyword evidence="1" id="KW-0472">Membrane</keyword>
<evidence type="ECO:0000256" key="1">
    <source>
        <dbReference type="SAM" id="Phobius"/>
    </source>
</evidence>
<comment type="caution">
    <text evidence="2">The sequence shown here is derived from an EMBL/GenBank/DDBJ whole genome shotgun (WGS) entry which is preliminary data.</text>
</comment>
<feature type="transmembrane region" description="Helical" evidence="1">
    <location>
        <begin position="9"/>
        <end position="31"/>
    </location>
</feature>
<keyword evidence="1" id="KW-0812">Transmembrane</keyword>
<name>A0ABU6BJK5_9BACL</name>
<proteinExistence type="predicted"/>